<reference evidence="6 7" key="1">
    <citation type="journal article" date="2021" name="Sci. Rep.">
        <title>The distribution of antibiotic resistance genes in chicken gut microbiota commensals.</title>
        <authorList>
            <person name="Juricova H."/>
            <person name="Matiasovicova J."/>
            <person name="Kubasova T."/>
            <person name="Cejkova D."/>
            <person name="Rychlik I."/>
        </authorList>
    </citation>
    <scope>NUCLEOTIDE SEQUENCE [LARGE SCALE GENOMIC DNA]</scope>
    <source>
        <strain evidence="6 7">An829</strain>
    </source>
</reference>
<evidence type="ECO:0000313" key="7">
    <source>
        <dbReference type="Proteomes" id="UP000715095"/>
    </source>
</evidence>
<sequence length="328" mass="36487">MSKADDLTAWRYFLAFAKTGSLTAAAKMLDLEVSAVSRGIAGLERALGCELIRHNTRPLALTDAGDVAVKRMETILRAHDSLVETLMNTNRRLEGNIRLSSAPGFAARRLTPILQKFRSEHPDITVEILGGLREADVQKGLCDIATLTGEPTLPGLVYMSRGRNVYLPVASPAYILRHGLPVRPEELKNHTGYVYTGPVRPETREIVRGEEHAQVHYGTAIRSTDVLAVRQAVLDGTGVAVDLPLVQIVEDLAAGRMVPILPGWFRPPIECYNVTSRAAWHKKRIRIFFEWYSRELQQLFKSYEAAASRIVGLPPEEAPMDRQCILRT</sequence>
<keyword evidence="7" id="KW-1185">Reference proteome</keyword>
<dbReference type="InterPro" id="IPR000847">
    <property type="entry name" value="LysR_HTH_N"/>
</dbReference>
<dbReference type="PANTHER" id="PTHR30537">
    <property type="entry name" value="HTH-TYPE TRANSCRIPTIONAL REGULATOR"/>
    <property type="match status" value="1"/>
</dbReference>
<dbReference type="Pfam" id="PF03466">
    <property type="entry name" value="LysR_substrate"/>
    <property type="match status" value="1"/>
</dbReference>
<evidence type="ECO:0000256" key="3">
    <source>
        <dbReference type="ARBA" id="ARBA00023125"/>
    </source>
</evidence>
<protein>
    <submittedName>
        <fullName evidence="6">LysR family transcriptional regulator</fullName>
    </submittedName>
</protein>
<evidence type="ECO:0000256" key="2">
    <source>
        <dbReference type="ARBA" id="ARBA00023015"/>
    </source>
</evidence>
<evidence type="ECO:0000313" key="6">
    <source>
        <dbReference type="EMBL" id="MBM6704009.1"/>
    </source>
</evidence>
<dbReference type="PANTHER" id="PTHR30537:SF3">
    <property type="entry name" value="TRANSCRIPTIONAL REGULATORY PROTEIN"/>
    <property type="match status" value="1"/>
</dbReference>
<dbReference type="Proteomes" id="UP000715095">
    <property type="component" value="Unassembled WGS sequence"/>
</dbReference>
<dbReference type="InterPro" id="IPR058163">
    <property type="entry name" value="LysR-type_TF_proteobact-type"/>
</dbReference>
<comment type="caution">
    <text evidence="6">The sequence shown here is derived from an EMBL/GenBank/DDBJ whole genome shotgun (WGS) entry which is preliminary data.</text>
</comment>
<dbReference type="InterPro" id="IPR036390">
    <property type="entry name" value="WH_DNA-bd_sf"/>
</dbReference>
<evidence type="ECO:0000259" key="5">
    <source>
        <dbReference type="PROSITE" id="PS50931"/>
    </source>
</evidence>
<keyword evidence="3" id="KW-0238">DNA-binding</keyword>
<dbReference type="Gene3D" id="3.40.190.290">
    <property type="match status" value="1"/>
</dbReference>
<organism evidence="6 7">
    <name type="scientific">Sutterella massiliensis</name>
    <dbReference type="NCBI Taxonomy" id="1816689"/>
    <lineage>
        <taxon>Bacteria</taxon>
        <taxon>Pseudomonadati</taxon>
        <taxon>Pseudomonadota</taxon>
        <taxon>Betaproteobacteria</taxon>
        <taxon>Burkholderiales</taxon>
        <taxon>Sutterellaceae</taxon>
        <taxon>Sutterella</taxon>
    </lineage>
</organism>
<proteinExistence type="inferred from homology"/>
<comment type="similarity">
    <text evidence="1">Belongs to the LysR transcriptional regulatory family.</text>
</comment>
<name>A0ABS2DRP0_9BURK</name>
<dbReference type="PROSITE" id="PS50931">
    <property type="entry name" value="HTH_LYSR"/>
    <property type="match status" value="1"/>
</dbReference>
<dbReference type="Pfam" id="PF00126">
    <property type="entry name" value="HTH_1"/>
    <property type="match status" value="1"/>
</dbReference>
<accession>A0ABS2DRP0</accession>
<dbReference type="SUPFAM" id="SSF46785">
    <property type="entry name" value="Winged helix' DNA-binding domain"/>
    <property type="match status" value="1"/>
</dbReference>
<evidence type="ECO:0000256" key="4">
    <source>
        <dbReference type="ARBA" id="ARBA00023163"/>
    </source>
</evidence>
<dbReference type="RefSeq" id="WP_205102475.1">
    <property type="nucleotide sequence ID" value="NZ_JACJJC010000007.1"/>
</dbReference>
<dbReference type="InterPro" id="IPR005119">
    <property type="entry name" value="LysR_subst-bd"/>
</dbReference>
<dbReference type="EMBL" id="JACJJC010000007">
    <property type="protein sequence ID" value="MBM6704009.1"/>
    <property type="molecule type" value="Genomic_DNA"/>
</dbReference>
<dbReference type="InterPro" id="IPR036388">
    <property type="entry name" value="WH-like_DNA-bd_sf"/>
</dbReference>
<feature type="domain" description="HTH lysR-type" evidence="5">
    <location>
        <begin position="5"/>
        <end position="62"/>
    </location>
</feature>
<dbReference type="Gene3D" id="1.10.10.10">
    <property type="entry name" value="Winged helix-like DNA-binding domain superfamily/Winged helix DNA-binding domain"/>
    <property type="match status" value="1"/>
</dbReference>
<gene>
    <name evidence="6" type="ORF">H6A60_05855</name>
</gene>
<keyword evidence="2" id="KW-0805">Transcription regulation</keyword>
<keyword evidence="4" id="KW-0804">Transcription</keyword>
<evidence type="ECO:0000256" key="1">
    <source>
        <dbReference type="ARBA" id="ARBA00009437"/>
    </source>
</evidence>
<dbReference type="SUPFAM" id="SSF53850">
    <property type="entry name" value="Periplasmic binding protein-like II"/>
    <property type="match status" value="1"/>
</dbReference>